<protein>
    <submittedName>
        <fullName evidence="2">Uncharacterized protein</fullName>
    </submittedName>
</protein>
<accession>A0A2Z7BNB4</accession>
<dbReference type="AlphaFoldDB" id="A0A2Z7BNB4"/>
<gene>
    <name evidence="2" type="ORF">F511_33847</name>
</gene>
<sequence>MMHDHLPATSAAIARPGAASRATSARAVAKLATTIGANVRYFRKAARPETRSKARPCAHDRARGWPPRLATAGGQIPKFR</sequence>
<proteinExistence type="predicted"/>
<evidence type="ECO:0000313" key="2">
    <source>
        <dbReference type="EMBL" id="KZV33588.1"/>
    </source>
</evidence>
<feature type="compositionally biased region" description="Low complexity" evidence="1">
    <location>
        <begin position="7"/>
        <end position="20"/>
    </location>
</feature>
<feature type="region of interest" description="Disordered" evidence="1">
    <location>
        <begin position="1"/>
        <end position="20"/>
    </location>
</feature>
<dbReference type="Proteomes" id="UP000250235">
    <property type="component" value="Unassembled WGS sequence"/>
</dbReference>
<reference evidence="2 3" key="1">
    <citation type="journal article" date="2015" name="Proc. Natl. Acad. Sci. U.S.A.">
        <title>The resurrection genome of Boea hygrometrica: A blueprint for survival of dehydration.</title>
        <authorList>
            <person name="Xiao L."/>
            <person name="Yang G."/>
            <person name="Zhang L."/>
            <person name="Yang X."/>
            <person name="Zhao S."/>
            <person name="Ji Z."/>
            <person name="Zhou Q."/>
            <person name="Hu M."/>
            <person name="Wang Y."/>
            <person name="Chen M."/>
            <person name="Xu Y."/>
            <person name="Jin H."/>
            <person name="Xiao X."/>
            <person name="Hu G."/>
            <person name="Bao F."/>
            <person name="Hu Y."/>
            <person name="Wan P."/>
            <person name="Li L."/>
            <person name="Deng X."/>
            <person name="Kuang T."/>
            <person name="Xiang C."/>
            <person name="Zhu J.K."/>
            <person name="Oliver M.J."/>
            <person name="He Y."/>
        </authorList>
    </citation>
    <scope>NUCLEOTIDE SEQUENCE [LARGE SCALE GENOMIC DNA]</scope>
    <source>
        <strain evidence="3">cv. XS01</strain>
    </source>
</reference>
<dbReference type="EMBL" id="KV005728">
    <property type="protein sequence ID" value="KZV33588.1"/>
    <property type="molecule type" value="Genomic_DNA"/>
</dbReference>
<organism evidence="2 3">
    <name type="scientific">Dorcoceras hygrometricum</name>
    <dbReference type="NCBI Taxonomy" id="472368"/>
    <lineage>
        <taxon>Eukaryota</taxon>
        <taxon>Viridiplantae</taxon>
        <taxon>Streptophyta</taxon>
        <taxon>Embryophyta</taxon>
        <taxon>Tracheophyta</taxon>
        <taxon>Spermatophyta</taxon>
        <taxon>Magnoliopsida</taxon>
        <taxon>eudicotyledons</taxon>
        <taxon>Gunneridae</taxon>
        <taxon>Pentapetalae</taxon>
        <taxon>asterids</taxon>
        <taxon>lamiids</taxon>
        <taxon>Lamiales</taxon>
        <taxon>Gesneriaceae</taxon>
        <taxon>Didymocarpoideae</taxon>
        <taxon>Trichosporeae</taxon>
        <taxon>Loxocarpinae</taxon>
        <taxon>Dorcoceras</taxon>
    </lineage>
</organism>
<evidence type="ECO:0000256" key="1">
    <source>
        <dbReference type="SAM" id="MobiDB-lite"/>
    </source>
</evidence>
<feature type="region of interest" description="Disordered" evidence="1">
    <location>
        <begin position="45"/>
        <end position="80"/>
    </location>
</feature>
<evidence type="ECO:0000313" key="3">
    <source>
        <dbReference type="Proteomes" id="UP000250235"/>
    </source>
</evidence>
<name>A0A2Z7BNB4_9LAMI</name>
<feature type="compositionally biased region" description="Basic and acidic residues" evidence="1">
    <location>
        <begin position="46"/>
        <end position="63"/>
    </location>
</feature>
<keyword evidence="3" id="KW-1185">Reference proteome</keyword>